<dbReference type="Pfam" id="PF00057">
    <property type="entry name" value="Ldl_recept_a"/>
    <property type="match status" value="4"/>
</dbReference>
<evidence type="ECO:0000256" key="6">
    <source>
        <dbReference type="ARBA" id="ARBA00022729"/>
    </source>
</evidence>
<dbReference type="InterPro" id="IPR002172">
    <property type="entry name" value="LDrepeatLR_classA_rpt"/>
</dbReference>
<evidence type="ECO:0000256" key="16">
    <source>
        <dbReference type="SAM" id="Phobius"/>
    </source>
</evidence>
<feature type="region of interest" description="Disordered" evidence="15">
    <location>
        <begin position="270"/>
        <end position="361"/>
    </location>
</feature>
<evidence type="ECO:0000313" key="19">
    <source>
        <dbReference type="Proteomes" id="UP001152798"/>
    </source>
</evidence>
<reference evidence="18" key="1">
    <citation type="submission" date="2022-01" db="EMBL/GenBank/DDBJ databases">
        <authorList>
            <person name="King R."/>
        </authorList>
    </citation>
    <scope>NUCLEOTIDE SEQUENCE</scope>
</reference>
<accession>A0A9P0HP53</accession>
<dbReference type="GO" id="GO:0012505">
    <property type="term" value="C:endomembrane system"/>
    <property type="evidence" value="ECO:0007669"/>
    <property type="project" value="UniProtKB-SubCell"/>
</dbReference>
<protein>
    <recommendedName>
        <fullName evidence="17">SEA domain-containing protein</fullName>
    </recommendedName>
</protein>
<dbReference type="SUPFAM" id="SSF82671">
    <property type="entry name" value="SEA domain"/>
    <property type="match status" value="1"/>
</dbReference>
<feature type="compositionally biased region" description="Polar residues" evidence="15">
    <location>
        <begin position="287"/>
        <end position="308"/>
    </location>
</feature>
<dbReference type="AlphaFoldDB" id="A0A9P0HP53"/>
<keyword evidence="7" id="KW-0677">Repeat</keyword>
<keyword evidence="10 16" id="KW-0472">Membrane</keyword>
<evidence type="ECO:0000256" key="9">
    <source>
        <dbReference type="ARBA" id="ARBA00022989"/>
    </source>
</evidence>
<dbReference type="PROSITE" id="PS50068">
    <property type="entry name" value="LDLRA_2"/>
    <property type="match status" value="4"/>
</dbReference>
<feature type="domain" description="SEA" evidence="17">
    <location>
        <begin position="98"/>
        <end position="214"/>
    </location>
</feature>
<dbReference type="Proteomes" id="UP001152798">
    <property type="component" value="Chromosome 6"/>
</dbReference>
<evidence type="ECO:0000256" key="8">
    <source>
        <dbReference type="ARBA" id="ARBA00022837"/>
    </source>
</evidence>
<dbReference type="OrthoDB" id="10056524at2759"/>
<feature type="disulfide bond" evidence="14">
    <location>
        <begin position="546"/>
        <end position="558"/>
    </location>
</feature>
<dbReference type="InterPro" id="IPR036055">
    <property type="entry name" value="LDL_receptor-like_sf"/>
</dbReference>
<keyword evidence="6" id="KW-0732">Signal</keyword>
<keyword evidence="9 16" id="KW-1133">Transmembrane helix</keyword>
<keyword evidence="13" id="KW-0325">Glycoprotein</keyword>
<evidence type="ECO:0000256" key="1">
    <source>
        <dbReference type="ARBA" id="ARBA00004308"/>
    </source>
</evidence>
<dbReference type="PANTHER" id="PTHR24270">
    <property type="entry name" value="LOW-DENSITY LIPOPROTEIN RECEPTOR-RELATED"/>
    <property type="match status" value="1"/>
</dbReference>
<dbReference type="Pfam" id="PF01390">
    <property type="entry name" value="SEA"/>
    <property type="match status" value="1"/>
</dbReference>
<feature type="disulfide bond" evidence="14">
    <location>
        <begin position="514"/>
        <end position="532"/>
    </location>
</feature>
<dbReference type="Gene3D" id="4.10.400.10">
    <property type="entry name" value="Low-density Lipoprotein Receptor"/>
    <property type="match status" value="4"/>
</dbReference>
<evidence type="ECO:0000256" key="11">
    <source>
        <dbReference type="ARBA" id="ARBA00023157"/>
    </source>
</evidence>
<evidence type="ECO:0000256" key="4">
    <source>
        <dbReference type="ARBA" id="ARBA00022583"/>
    </source>
</evidence>
<evidence type="ECO:0000256" key="15">
    <source>
        <dbReference type="SAM" id="MobiDB-lite"/>
    </source>
</evidence>
<keyword evidence="5 16" id="KW-0812">Transmembrane</keyword>
<keyword evidence="4" id="KW-0254">Endocytosis</keyword>
<dbReference type="Gene3D" id="3.30.70.960">
    <property type="entry name" value="SEA domain"/>
    <property type="match status" value="1"/>
</dbReference>
<keyword evidence="12" id="KW-0675">Receptor</keyword>
<sequence>MEHRQLRRCPTAMQMDNPCFDDDVRKGVYTIERLPDCAAKAAQTEGQRTPRSKVATLAAALLLGTVIVLLTTAALVYTLRSVHTNYRSSPASTSSWASELIVSGEFKIMNEPFRSSLYNLFSPDFKQLSKRIENELELLFANSVLWAEMQGVAVTSFSPGLQVRCSLALQPKDSLTIGKIGLAFLGGLNHSHGHLWLGPFTIDVLSIGFQARTDEVSWSQWSDWSDCMLFGADELVRTRRRVCLSLDGLKLSRSEPCQAISKQDTKDIEFQPCITTTPPPTLPTAEMISSSNKDLATPETKPSNTSQMTTTPFKTSETTTTNSTTTPTTTTTTNRTELPTTTSSTTTTAKPTSTRSPPLSLTSTITEAGGCSLCTIGEVCLALEGDTVPTCKAIIDQKDPTGCGGLCQLGTEICHRLGQGAYRCVDDSKCLENEWQCGNSLCIPLIKRCDGHFNCYDHTDENNCDCDLDTHFQCGKNLSCLPRTKRCDGIVDCWDAADESNCTIACLDETQFTCNDSQCIPSKNFCDGFVDCKDHSDEPFGCGGVCKNHEWRCSNGRCIVKRDVCNGHDDCGDNSDEMKCGKRRGGNI</sequence>
<evidence type="ECO:0000313" key="18">
    <source>
        <dbReference type="EMBL" id="CAH1405262.1"/>
    </source>
</evidence>
<dbReference type="PROSITE" id="PS01209">
    <property type="entry name" value="LDLRA_1"/>
    <property type="match status" value="2"/>
</dbReference>
<evidence type="ECO:0000256" key="13">
    <source>
        <dbReference type="ARBA" id="ARBA00023180"/>
    </source>
</evidence>
<dbReference type="EMBL" id="OV725082">
    <property type="protein sequence ID" value="CAH1405262.1"/>
    <property type="molecule type" value="Genomic_DNA"/>
</dbReference>
<feature type="transmembrane region" description="Helical" evidence="16">
    <location>
        <begin position="57"/>
        <end position="79"/>
    </location>
</feature>
<dbReference type="SUPFAM" id="SSF82895">
    <property type="entry name" value="TSP-1 type 1 repeat"/>
    <property type="match status" value="1"/>
</dbReference>
<feature type="disulfide bond" evidence="14">
    <location>
        <begin position="565"/>
        <end position="580"/>
    </location>
</feature>
<feature type="disulfide bond" evidence="14">
    <location>
        <begin position="553"/>
        <end position="571"/>
    </location>
</feature>
<dbReference type="InterPro" id="IPR036383">
    <property type="entry name" value="TSP1_rpt_sf"/>
</dbReference>
<keyword evidence="11 14" id="KW-1015">Disulfide bond</keyword>
<comment type="subcellular location">
    <subcellularLocation>
        <location evidence="1">Endomembrane system</location>
    </subcellularLocation>
    <subcellularLocation>
        <location evidence="2">Membrane</location>
        <topology evidence="2">Single-pass type I membrane protein</topology>
    </subcellularLocation>
</comment>
<keyword evidence="8" id="KW-0106">Calcium</keyword>
<dbReference type="PRINTS" id="PR00261">
    <property type="entry name" value="LDLRECEPTOR"/>
</dbReference>
<feature type="disulfide bond" evidence="14">
    <location>
        <begin position="437"/>
        <end position="455"/>
    </location>
</feature>
<dbReference type="InterPro" id="IPR000082">
    <property type="entry name" value="SEA_dom"/>
</dbReference>
<organism evidence="18 19">
    <name type="scientific">Nezara viridula</name>
    <name type="common">Southern green stink bug</name>
    <name type="synonym">Cimex viridulus</name>
    <dbReference type="NCBI Taxonomy" id="85310"/>
    <lineage>
        <taxon>Eukaryota</taxon>
        <taxon>Metazoa</taxon>
        <taxon>Ecdysozoa</taxon>
        <taxon>Arthropoda</taxon>
        <taxon>Hexapoda</taxon>
        <taxon>Insecta</taxon>
        <taxon>Pterygota</taxon>
        <taxon>Neoptera</taxon>
        <taxon>Paraneoptera</taxon>
        <taxon>Hemiptera</taxon>
        <taxon>Heteroptera</taxon>
        <taxon>Panheteroptera</taxon>
        <taxon>Pentatomomorpha</taxon>
        <taxon>Pentatomoidea</taxon>
        <taxon>Pentatomidae</taxon>
        <taxon>Pentatominae</taxon>
        <taxon>Nezara</taxon>
    </lineage>
</organism>
<dbReference type="GO" id="GO:0016020">
    <property type="term" value="C:membrane"/>
    <property type="evidence" value="ECO:0007669"/>
    <property type="project" value="UniProtKB-SubCell"/>
</dbReference>
<dbReference type="InterPro" id="IPR023415">
    <property type="entry name" value="LDLR_class-A_CS"/>
</dbReference>
<keyword evidence="19" id="KW-1185">Reference proteome</keyword>
<comment type="caution">
    <text evidence="14">Lacks conserved residue(s) required for the propagation of feature annotation.</text>
</comment>
<feature type="compositionally biased region" description="Low complexity" evidence="15">
    <location>
        <begin position="309"/>
        <end position="361"/>
    </location>
</feature>
<dbReference type="InterPro" id="IPR036364">
    <property type="entry name" value="SEA_dom_sf"/>
</dbReference>
<evidence type="ECO:0000256" key="7">
    <source>
        <dbReference type="ARBA" id="ARBA00022737"/>
    </source>
</evidence>
<evidence type="ECO:0000256" key="14">
    <source>
        <dbReference type="PROSITE-ProRule" id="PRU00124"/>
    </source>
</evidence>
<feature type="disulfide bond" evidence="14">
    <location>
        <begin position="449"/>
        <end position="464"/>
    </location>
</feature>
<feature type="disulfide bond" evidence="14">
    <location>
        <begin position="487"/>
        <end position="502"/>
    </location>
</feature>
<dbReference type="SMART" id="SM00192">
    <property type="entry name" value="LDLa"/>
    <property type="match status" value="4"/>
</dbReference>
<proteinExistence type="predicted"/>
<dbReference type="GO" id="GO:0006897">
    <property type="term" value="P:endocytosis"/>
    <property type="evidence" value="ECO:0007669"/>
    <property type="project" value="UniProtKB-KW"/>
</dbReference>
<gene>
    <name evidence="18" type="ORF">NEZAVI_LOCUS13504</name>
</gene>
<evidence type="ECO:0000256" key="5">
    <source>
        <dbReference type="ARBA" id="ARBA00022692"/>
    </source>
</evidence>
<dbReference type="SUPFAM" id="SSF57424">
    <property type="entry name" value="LDL receptor-like module"/>
    <property type="match status" value="4"/>
</dbReference>
<evidence type="ECO:0000256" key="12">
    <source>
        <dbReference type="ARBA" id="ARBA00023170"/>
    </source>
</evidence>
<evidence type="ECO:0000256" key="10">
    <source>
        <dbReference type="ARBA" id="ARBA00023136"/>
    </source>
</evidence>
<dbReference type="PROSITE" id="PS50024">
    <property type="entry name" value="SEA"/>
    <property type="match status" value="1"/>
</dbReference>
<dbReference type="FunFam" id="4.10.400.10:FF:000009">
    <property type="entry name" value="Low-density lipoprotein receptor-related protein 1"/>
    <property type="match status" value="1"/>
</dbReference>
<evidence type="ECO:0000256" key="2">
    <source>
        <dbReference type="ARBA" id="ARBA00004479"/>
    </source>
</evidence>
<dbReference type="CDD" id="cd00112">
    <property type="entry name" value="LDLa"/>
    <property type="match status" value="4"/>
</dbReference>
<evidence type="ECO:0000256" key="3">
    <source>
        <dbReference type="ARBA" id="ARBA00022536"/>
    </source>
</evidence>
<keyword evidence="3" id="KW-0245">EGF-like domain</keyword>
<evidence type="ECO:0000259" key="17">
    <source>
        <dbReference type="PROSITE" id="PS50024"/>
    </source>
</evidence>
<dbReference type="InterPro" id="IPR050685">
    <property type="entry name" value="LDLR"/>
</dbReference>
<name>A0A9P0HP53_NEZVI</name>
<feature type="disulfide bond" evidence="14">
    <location>
        <begin position="430"/>
        <end position="442"/>
    </location>
</feature>